<feature type="region of interest" description="Disordered" evidence="2">
    <location>
        <begin position="1"/>
        <end position="23"/>
    </location>
</feature>
<dbReference type="InterPro" id="IPR036890">
    <property type="entry name" value="HATPase_C_sf"/>
</dbReference>
<keyword evidence="1" id="KW-0418">Kinase</keyword>
<evidence type="ECO:0000256" key="1">
    <source>
        <dbReference type="ARBA" id="ARBA00022527"/>
    </source>
</evidence>
<dbReference type="Pfam" id="PF13581">
    <property type="entry name" value="HATPase_c_2"/>
    <property type="match status" value="1"/>
</dbReference>
<dbReference type="Proteomes" id="UP000655044">
    <property type="component" value="Unassembled WGS sequence"/>
</dbReference>
<gene>
    <name evidence="4" type="ORF">Pro02_74410</name>
</gene>
<reference evidence="4" key="1">
    <citation type="submission" date="2021-01" db="EMBL/GenBank/DDBJ databases">
        <title>Whole genome shotgun sequence of Planobispora rosea NBRC 15558.</title>
        <authorList>
            <person name="Komaki H."/>
            <person name="Tamura T."/>
        </authorList>
    </citation>
    <scope>NUCLEOTIDE SEQUENCE</scope>
    <source>
        <strain evidence="4">NBRC 15558</strain>
    </source>
</reference>
<keyword evidence="1" id="KW-0808">Transferase</keyword>
<dbReference type="CDD" id="cd16936">
    <property type="entry name" value="HATPase_RsbW-like"/>
    <property type="match status" value="1"/>
</dbReference>
<proteinExistence type="predicted"/>
<keyword evidence="5" id="KW-1185">Reference proteome</keyword>
<dbReference type="GO" id="GO:0004674">
    <property type="term" value="F:protein serine/threonine kinase activity"/>
    <property type="evidence" value="ECO:0007669"/>
    <property type="project" value="UniProtKB-KW"/>
</dbReference>
<dbReference type="SUPFAM" id="SSF55874">
    <property type="entry name" value="ATPase domain of HSP90 chaperone/DNA topoisomerase II/histidine kinase"/>
    <property type="match status" value="1"/>
</dbReference>
<protein>
    <recommendedName>
        <fullName evidence="3">Histidine kinase/HSP90-like ATPase domain-containing protein</fullName>
    </recommendedName>
</protein>
<dbReference type="RefSeq" id="WP_084779770.1">
    <property type="nucleotide sequence ID" value="NZ_BMQP01000028.1"/>
</dbReference>
<evidence type="ECO:0000313" key="5">
    <source>
        <dbReference type="Proteomes" id="UP000655044"/>
    </source>
</evidence>
<comment type="caution">
    <text evidence="4">The sequence shown here is derived from an EMBL/GenBank/DDBJ whole genome shotgun (WGS) entry which is preliminary data.</text>
</comment>
<feature type="domain" description="Histidine kinase/HSP90-like ATPase" evidence="3">
    <location>
        <begin position="35"/>
        <end position="131"/>
    </location>
</feature>
<accession>A0A8J3S819</accession>
<evidence type="ECO:0000259" key="3">
    <source>
        <dbReference type="Pfam" id="PF13581"/>
    </source>
</evidence>
<name>A0A8J3S819_PLARO</name>
<evidence type="ECO:0000313" key="4">
    <source>
        <dbReference type="EMBL" id="GIH89033.1"/>
    </source>
</evidence>
<evidence type="ECO:0000256" key="2">
    <source>
        <dbReference type="SAM" id="MobiDB-lite"/>
    </source>
</evidence>
<dbReference type="PANTHER" id="PTHR35526">
    <property type="entry name" value="ANTI-SIGMA-F FACTOR RSBW-RELATED"/>
    <property type="match status" value="1"/>
</dbReference>
<dbReference type="InterPro" id="IPR050267">
    <property type="entry name" value="Anti-sigma-factor_SerPK"/>
</dbReference>
<dbReference type="AlphaFoldDB" id="A0A8J3S819"/>
<sequence length="165" mass="17584">MHDDTDHARVALPSPGTGSRDRSMALLTRRRFAGLPEQVQHARSFVALAVDGYTAADDAVLLTSEIASNAVLHTESGNGGFFEVSVYIGASFLRVEISDEGTSLESPVVRLLDLDAEQLPGGRGLAIVELCATRWGQSGDGSSGRVVWFELPCDGPALRRTGTRT</sequence>
<dbReference type="PANTHER" id="PTHR35526:SF3">
    <property type="entry name" value="ANTI-SIGMA-F FACTOR RSBW"/>
    <property type="match status" value="1"/>
</dbReference>
<organism evidence="4 5">
    <name type="scientific">Planobispora rosea</name>
    <dbReference type="NCBI Taxonomy" id="35762"/>
    <lineage>
        <taxon>Bacteria</taxon>
        <taxon>Bacillati</taxon>
        <taxon>Actinomycetota</taxon>
        <taxon>Actinomycetes</taxon>
        <taxon>Streptosporangiales</taxon>
        <taxon>Streptosporangiaceae</taxon>
        <taxon>Planobispora</taxon>
    </lineage>
</organism>
<dbReference type="Gene3D" id="3.30.565.10">
    <property type="entry name" value="Histidine kinase-like ATPase, C-terminal domain"/>
    <property type="match status" value="1"/>
</dbReference>
<keyword evidence="1" id="KW-0723">Serine/threonine-protein kinase</keyword>
<dbReference type="InterPro" id="IPR003594">
    <property type="entry name" value="HATPase_dom"/>
</dbReference>
<dbReference type="EMBL" id="BOOI01000099">
    <property type="protein sequence ID" value="GIH89033.1"/>
    <property type="molecule type" value="Genomic_DNA"/>
</dbReference>